<dbReference type="Proteomes" id="UP001362999">
    <property type="component" value="Unassembled WGS sequence"/>
</dbReference>
<dbReference type="Gene3D" id="3.30.40.10">
    <property type="entry name" value="Zinc/RING finger domain, C3HC4 (zinc finger)"/>
    <property type="match status" value="1"/>
</dbReference>
<dbReference type="AlphaFoldDB" id="A0AAV9ZSK6"/>
<evidence type="ECO:0000259" key="2">
    <source>
        <dbReference type="PROSITE" id="PS50089"/>
    </source>
</evidence>
<comment type="caution">
    <text evidence="4">The sequence shown here is derived from an EMBL/GenBank/DDBJ whole genome shotgun (WGS) entry which is preliminary data.</text>
</comment>
<protein>
    <recommendedName>
        <fullName evidence="2">RING-type domain-containing protein</fullName>
    </recommendedName>
</protein>
<dbReference type="EMBL" id="JAWWNJ010000117">
    <property type="protein sequence ID" value="KAK6991445.1"/>
    <property type="molecule type" value="Genomic_DNA"/>
</dbReference>
<evidence type="ECO:0000313" key="4">
    <source>
        <dbReference type="EMBL" id="KAK6991445.1"/>
    </source>
</evidence>
<dbReference type="PROSITE" id="PS50089">
    <property type="entry name" value="ZF_RING_2"/>
    <property type="match status" value="1"/>
</dbReference>
<feature type="domain" description="RING-type" evidence="2">
    <location>
        <begin position="229"/>
        <end position="266"/>
    </location>
</feature>
<dbReference type="InterPro" id="IPR013083">
    <property type="entry name" value="Znf_RING/FYVE/PHD"/>
</dbReference>
<keyword evidence="1" id="KW-0479">Metal-binding</keyword>
<name>A0AAV9ZSK6_9AGAR</name>
<reference evidence="4 5" key="1">
    <citation type="journal article" date="2024" name="J Genomics">
        <title>Draft genome sequencing and assembly of Favolaschia claudopus CIRM-BRFM 2984 isolated from oak limbs.</title>
        <authorList>
            <person name="Navarro D."/>
            <person name="Drula E."/>
            <person name="Chaduli D."/>
            <person name="Cazenave R."/>
            <person name="Ahrendt S."/>
            <person name="Wang J."/>
            <person name="Lipzen A."/>
            <person name="Daum C."/>
            <person name="Barry K."/>
            <person name="Grigoriev I.V."/>
            <person name="Favel A."/>
            <person name="Rosso M.N."/>
            <person name="Martin F."/>
        </authorList>
    </citation>
    <scope>NUCLEOTIDE SEQUENCE [LARGE SCALE GENOMIC DNA]</scope>
    <source>
        <strain evidence="4 5">CIRM-BRFM 2984</strain>
    </source>
</reference>
<evidence type="ECO:0000313" key="5">
    <source>
        <dbReference type="Proteomes" id="UP001362999"/>
    </source>
</evidence>
<dbReference type="SMART" id="SM00184">
    <property type="entry name" value="RING"/>
    <property type="match status" value="1"/>
</dbReference>
<keyword evidence="5" id="KW-1185">Reference proteome</keyword>
<accession>A0AAV9ZSK6</accession>
<dbReference type="SUPFAM" id="SSF57850">
    <property type="entry name" value="RING/U-box"/>
    <property type="match status" value="1"/>
</dbReference>
<gene>
    <name evidence="4" type="ORF">R3P38DRAFT_3290640</name>
    <name evidence="3" type="ORF">R3P38DRAFT_3299375</name>
</gene>
<sequence>MGVGQNLVHPIYSSPTSNFLPYALLLCGEFGRFEIRPSREPLALLELCSRLGVLGLHLISPESPGAPCVLRLTSSRSRTFFTIIKPSSFLPFRVASLAHLPAAERELSVLDRDAKRIRRILRRLSISSTYPASHNFLLPHHLRAAVSRVAAHYRASIENVLLGGSAERATRLIRHEQAQVIRREFAETPAVVSVLGWRKTRTQPLIHEDLWKNGKGPTEQTAKLDHHKCGICHQAKSHPVSYLCGHSHCYVCIRLWLERRWTCPQCVKPMYRAPFRQYAEEAALACDYPEWKDDSVVEYSWSGLVFPKEPVILVPESP</sequence>
<dbReference type="GO" id="GO:0008270">
    <property type="term" value="F:zinc ion binding"/>
    <property type="evidence" value="ECO:0007669"/>
    <property type="project" value="UniProtKB-KW"/>
</dbReference>
<keyword evidence="1" id="KW-0863">Zinc-finger</keyword>
<proteinExistence type="predicted"/>
<evidence type="ECO:0000313" key="3">
    <source>
        <dbReference type="EMBL" id="KAK6966962.1"/>
    </source>
</evidence>
<dbReference type="InterPro" id="IPR001841">
    <property type="entry name" value="Znf_RING"/>
</dbReference>
<organism evidence="4 5">
    <name type="scientific">Favolaschia claudopus</name>
    <dbReference type="NCBI Taxonomy" id="2862362"/>
    <lineage>
        <taxon>Eukaryota</taxon>
        <taxon>Fungi</taxon>
        <taxon>Dikarya</taxon>
        <taxon>Basidiomycota</taxon>
        <taxon>Agaricomycotina</taxon>
        <taxon>Agaricomycetes</taxon>
        <taxon>Agaricomycetidae</taxon>
        <taxon>Agaricales</taxon>
        <taxon>Marasmiineae</taxon>
        <taxon>Mycenaceae</taxon>
        <taxon>Favolaschia</taxon>
    </lineage>
</organism>
<evidence type="ECO:0000256" key="1">
    <source>
        <dbReference type="PROSITE-ProRule" id="PRU00175"/>
    </source>
</evidence>
<dbReference type="EMBL" id="JAWWNJ010000249">
    <property type="protein sequence ID" value="KAK6966962.1"/>
    <property type="molecule type" value="Genomic_DNA"/>
</dbReference>
<keyword evidence="1" id="KW-0862">Zinc</keyword>
<dbReference type="Pfam" id="PF13923">
    <property type="entry name" value="zf-C3HC4_2"/>
    <property type="match status" value="1"/>
</dbReference>